<keyword evidence="2" id="KW-1185">Reference proteome</keyword>
<gene>
    <name evidence="1" type="ORF">CIG75_00780</name>
</gene>
<proteinExistence type="predicted"/>
<organism evidence="1 2">
    <name type="scientific">Tumebacillus algifaecis</name>
    <dbReference type="NCBI Taxonomy" id="1214604"/>
    <lineage>
        <taxon>Bacteria</taxon>
        <taxon>Bacillati</taxon>
        <taxon>Bacillota</taxon>
        <taxon>Bacilli</taxon>
        <taxon>Bacillales</taxon>
        <taxon>Alicyclobacillaceae</taxon>
        <taxon>Tumebacillus</taxon>
    </lineage>
</organism>
<sequence length="75" mass="8618">MSGEERNAKARRVFPKEVDVHYLDQVAEQGFETFQACLINEKVILQVARKSQGTVGRFLHQLVDIRCNQLSDNIE</sequence>
<reference evidence="1 2" key="1">
    <citation type="journal article" date="2015" name="Int. J. Syst. Evol. Microbiol.">
        <title>Tumebacillus algifaecis sp. nov., isolated from decomposing algal scum.</title>
        <authorList>
            <person name="Wu Y.F."/>
            <person name="Zhang B."/>
            <person name="Xing P."/>
            <person name="Wu Q.L."/>
            <person name="Liu S.J."/>
        </authorList>
    </citation>
    <scope>NUCLEOTIDE SEQUENCE [LARGE SCALE GENOMIC DNA]</scope>
    <source>
        <strain evidence="1 2">THMBR28</strain>
    </source>
</reference>
<dbReference type="EMBL" id="CP022657">
    <property type="protein sequence ID" value="ASS73653.1"/>
    <property type="molecule type" value="Genomic_DNA"/>
</dbReference>
<evidence type="ECO:0000313" key="1">
    <source>
        <dbReference type="EMBL" id="ASS73653.1"/>
    </source>
</evidence>
<accession>A0A223CWY8</accession>
<dbReference type="KEGG" id="tab:CIG75_00780"/>
<dbReference type="Proteomes" id="UP000214688">
    <property type="component" value="Chromosome"/>
</dbReference>
<name>A0A223CWY8_9BACL</name>
<protein>
    <submittedName>
        <fullName evidence="1">Uncharacterized protein</fullName>
    </submittedName>
</protein>
<dbReference type="AlphaFoldDB" id="A0A223CWY8"/>
<evidence type="ECO:0000313" key="2">
    <source>
        <dbReference type="Proteomes" id="UP000214688"/>
    </source>
</evidence>